<dbReference type="AlphaFoldDB" id="A0A4R5DU03"/>
<gene>
    <name evidence="1" type="ORF">E0F88_00140</name>
</gene>
<sequence length="85" mass="9379">MAVETNTRKWPVRTGVTVILPKGKTDKSYSAAWFSLIGDGELTGLPYVEDYGSGYGSMGIPILIVSVPDLYYMRLYPTIESLLSK</sequence>
<comment type="caution">
    <text evidence="1">The sequence shown here is derived from an EMBL/GenBank/DDBJ whole genome shotgun (WGS) entry which is preliminary data.</text>
</comment>
<dbReference type="SUPFAM" id="SSF56266">
    <property type="entry name" value="DmpA/ArgJ-like"/>
    <property type="match status" value="1"/>
</dbReference>
<evidence type="ECO:0000313" key="2">
    <source>
        <dbReference type="Proteomes" id="UP000294850"/>
    </source>
</evidence>
<evidence type="ECO:0000313" key="1">
    <source>
        <dbReference type="EMBL" id="TDE18006.1"/>
    </source>
</evidence>
<dbReference type="InterPro" id="IPR005321">
    <property type="entry name" value="Peptidase_S58_DmpA"/>
</dbReference>
<dbReference type="EMBL" id="SMFL01000001">
    <property type="protein sequence ID" value="TDE18006.1"/>
    <property type="molecule type" value="Genomic_DNA"/>
</dbReference>
<dbReference type="Proteomes" id="UP000294850">
    <property type="component" value="Unassembled WGS sequence"/>
</dbReference>
<organism evidence="1 2">
    <name type="scientific">Dyadobacter psychrotolerans</name>
    <dbReference type="NCBI Taxonomy" id="2541721"/>
    <lineage>
        <taxon>Bacteria</taxon>
        <taxon>Pseudomonadati</taxon>
        <taxon>Bacteroidota</taxon>
        <taxon>Cytophagia</taxon>
        <taxon>Cytophagales</taxon>
        <taxon>Spirosomataceae</taxon>
        <taxon>Dyadobacter</taxon>
    </lineage>
</organism>
<dbReference type="Pfam" id="PF03576">
    <property type="entry name" value="Peptidase_S58"/>
    <property type="match status" value="1"/>
</dbReference>
<accession>A0A4R5DU03</accession>
<name>A0A4R5DU03_9BACT</name>
<dbReference type="InterPro" id="IPR016117">
    <property type="entry name" value="ArgJ-like_dom_sf"/>
</dbReference>
<protein>
    <submittedName>
        <fullName evidence="1">Uncharacterized protein</fullName>
    </submittedName>
</protein>
<keyword evidence="2" id="KW-1185">Reference proteome</keyword>
<proteinExistence type="predicted"/>
<dbReference type="OrthoDB" id="9770388at2"/>
<reference evidence="1 2" key="1">
    <citation type="submission" date="2019-03" db="EMBL/GenBank/DDBJ databases">
        <title>Dyadobacter AR-3-6 sp. nov., isolated from arctic soil.</title>
        <authorList>
            <person name="Chaudhary D.K."/>
        </authorList>
    </citation>
    <scope>NUCLEOTIDE SEQUENCE [LARGE SCALE GENOMIC DNA]</scope>
    <source>
        <strain evidence="1 2">AR-3-6</strain>
    </source>
</reference>